<dbReference type="Proteomes" id="UP000187012">
    <property type="component" value="Unassembled WGS sequence"/>
</dbReference>
<accession>A0A1N7RJG9</accession>
<dbReference type="EMBL" id="CYGX02000004">
    <property type="protein sequence ID" value="SIT35256.1"/>
    <property type="molecule type" value="Genomic_DNA"/>
</dbReference>
<dbReference type="AlphaFoldDB" id="A0A1N7RJG9"/>
<evidence type="ECO:0000313" key="1">
    <source>
        <dbReference type="EMBL" id="SIT35256.1"/>
    </source>
</evidence>
<reference evidence="1 2" key="1">
    <citation type="submission" date="2016-12" db="EMBL/GenBank/DDBJ databases">
        <authorList>
            <person name="Song W.-J."/>
            <person name="Kurnit D.M."/>
        </authorList>
    </citation>
    <scope>NUCLEOTIDE SEQUENCE [LARGE SCALE GENOMIC DNA]</scope>
    <source>
        <strain evidence="1 2">STM7296</strain>
    </source>
</reference>
<sequence length="39" mass="4663">MPVRPRRVRLAYGITRRDVRRWVDTTHVPLVGRRAHEPS</sequence>
<keyword evidence="2" id="KW-1185">Reference proteome</keyword>
<evidence type="ECO:0000313" key="2">
    <source>
        <dbReference type="Proteomes" id="UP000187012"/>
    </source>
</evidence>
<organism evidence="1 2">
    <name type="scientific">Paraburkholderia ribeironis</name>
    <dbReference type="NCBI Taxonomy" id="1247936"/>
    <lineage>
        <taxon>Bacteria</taxon>
        <taxon>Pseudomonadati</taxon>
        <taxon>Pseudomonadota</taxon>
        <taxon>Betaproteobacteria</taxon>
        <taxon>Burkholderiales</taxon>
        <taxon>Burkholderiaceae</taxon>
        <taxon>Paraburkholderia</taxon>
    </lineage>
</organism>
<name>A0A1N7RJG9_9BURK</name>
<gene>
    <name evidence="1" type="ORF">BN2475_40079</name>
</gene>
<dbReference type="STRING" id="1247936.BN2475_40079"/>
<protein>
    <submittedName>
        <fullName evidence="1">Uncharacterized protein</fullName>
    </submittedName>
</protein>
<proteinExistence type="predicted"/>